<feature type="transmembrane region" description="Helical" evidence="1">
    <location>
        <begin position="175"/>
        <end position="196"/>
    </location>
</feature>
<gene>
    <name evidence="2" type="ORF">ACFFH7_17415</name>
</gene>
<evidence type="ECO:0000313" key="3">
    <source>
        <dbReference type="Proteomes" id="UP001589810"/>
    </source>
</evidence>
<comment type="caution">
    <text evidence="2">The sequence shown here is derived from an EMBL/GenBank/DDBJ whole genome shotgun (WGS) entry which is preliminary data.</text>
</comment>
<sequence>MDAGTVDFLESWRLSPERRRQRRGGWLTVVVAVAVGVASFVLYRDHGITLGLDLPDLIPYGVLALATAVVFWLLMLFVTLAYRDALQREHSERWQVAESRRLLERAEQASDKRGPLDLTVLWALTQRRLDYYHALATFQAERSFHHAQRAVFVGFAVLVAAVVVVALTGSTVITIVAGSIGVIGAALAAYLGRSFLRAQEATTERMQLYFSQPFAFSRQLSAERLLILLEAEDRAAAVRDLIRAVMETPVEPVRRGRHSS</sequence>
<protein>
    <submittedName>
        <fullName evidence="2">Uncharacterized protein</fullName>
    </submittedName>
</protein>
<evidence type="ECO:0000256" key="1">
    <source>
        <dbReference type="SAM" id="Phobius"/>
    </source>
</evidence>
<keyword evidence="1" id="KW-0472">Membrane</keyword>
<organism evidence="2 3">
    <name type="scientific">Kutzneria chonburiensis</name>
    <dbReference type="NCBI Taxonomy" id="1483604"/>
    <lineage>
        <taxon>Bacteria</taxon>
        <taxon>Bacillati</taxon>
        <taxon>Actinomycetota</taxon>
        <taxon>Actinomycetes</taxon>
        <taxon>Pseudonocardiales</taxon>
        <taxon>Pseudonocardiaceae</taxon>
        <taxon>Kutzneria</taxon>
    </lineage>
</organism>
<dbReference type="Proteomes" id="UP001589810">
    <property type="component" value="Unassembled WGS sequence"/>
</dbReference>
<feature type="transmembrane region" description="Helical" evidence="1">
    <location>
        <begin position="24"/>
        <end position="43"/>
    </location>
</feature>
<keyword evidence="1" id="KW-1133">Transmembrane helix</keyword>
<evidence type="ECO:0000313" key="2">
    <source>
        <dbReference type="EMBL" id="MFC0543285.1"/>
    </source>
</evidence>
<dbReference type="RefSeq" id="WP_273941681.1">
    <property type="nucleotide sequence ID" value="NZ_CP097263.1"/>
</dbReference>
<keyword evidence="1" id="KW-0812">Transmembrane</keyword>
<name>A0ABV6MTT0_9PSEU</name>
<reference evidence="2 3" key="1">
    <citation type="submission" date="2024-09" db="EMBL/GenBank/DDBJ databases">
        <authorList>
            <person name="Sun Q."/>
            <person name="Mori K."/>
        </authorList>
    </citation>
    <scope>NUCLEOTIDE SEQUENCE [LARGE SCALE GENOMIC DNA]</scope>
    <source>
        <strain evidence="2 3">TBRC 1432</strain>
    </source>
</reference>
<feature type="transmembrane region" description="Helical" evidence="1">
    <location>
        <begin position="150"/>
        <end position="169"/>
    </location>
</feature>
<feature type="transmembrane region" description="Helical" evidence="1">
    <location>
        <begin position="58"/>
        <end position="82"/>
    </location>
</feature>
<proteinExistence type="predicted"/>
<accession>A0ABV6MTT0</accession>
<dbReference type="EMBL" id="JBHLUD010000004">
    <property type="protein sequence ID" value="MFC0543285.1"/>
    <property type="molecule type" value="Genomic_DNA"/>
</dbReference>
<keyword evidence="3" id="KW-1185">Reference proteome</keyword>